<dbReference type="PANTHER" id="PTHR33116">
    <property type="entry name" value="REVERSE TRANSCRIPTASE ZINC-BINDING DOMAIN-CONTAINING PROTEIN-RELATED-RELATED"/>
    <property type="match status" value="1"/>
</dbReference>
<organism evidence="1 2">
    <name type="scientific">Camelina sativa</name>
    <name type="common">False flax</name>
    <name type="synonym">Myagrum sativum</name>
    <dbReference type="NCBI Taxonomy" id="90675"/>
    <lineage>
        <taxon>Eukaryota</taxon>
        <taxon>Viridiplantae</taxon>
        <taxon>Streptophyta</taxon>
        <taxon>Embryophyta</taxon>
        <taxon>Tracheophyta</taxon>
        <taxon>Spermatophyta</taxon>
        <taxon>Magnoliopsida</taxon>
        <taxon>eudicotyledons</taxon>
        <taxon>Gunneridae</taxon>
        <taxon>Pentapetalae</taxon>
        <taxon>rosids</taxon>
        <taxon>malvids</taxon>
        <taxon>Brassicales</taxon>
        <taxon>Brassicaceae</taxon>
        <taxon>Camelineae</taxon>
        <taxon>Camelina</taxon>
    </lineage>
</organism>
<proteinExistence type="predicted"/>
<gene>
    <name evidence="2" type="primary">LOC104734010</name>
</gene>
<keyword evidence="1" id="KW-1185">Reference proteome</keyword>
<dbReference type="RefSeq" id="XP_010451826.1">
    <property type="nucleotide sequence ID" value="XM_010453524.1"/>
</dbReference>
<reference evidence="2" key="2">
    <citation type="submission" date="2025-08" db="UniProtKB">
        <authorList>
            <consortium name="RefSeq"/>
        </authorList>
    </citation>
    <scope>IDENTIFICATION</scope>
    <source>
        <tissue evidence="2">Leaf</tissue>
    </source>
</reference>
<evidence type="ECO:0000313" key="1">
    <source>
        <dbReference type="Proteomes" id="UP000694864"/>
    </source>
</evidence>
<reference evidence="1" key="1">
    <citation type="journal article" date="2014" name="Nat. Commun.">
        <title>The emerging biofuel crop Camelina sativa retains a highly undifferentiated hexaploid genome structure.</title>
        <authorList>
            <person name="Kagale S."/>
            <person name="Koh C."/>
            <person name="Nixon J."/>
            <person name="Bollina V."/>
            <person name="Clarke W.E."/>
            <person name="Tuteja R."/>
            <person name="Spillane C."/>
            <person name="Robinson S.J."/>
            <person name="Links M.G."/>
            <person name="Clarke C."/>
            <person name="Higgins E.E."/>
            <person name="Huebert T."/>
            <person name="Sharpe A.G."/>
            <person name="Parkin I.A."/>
        </authorList>
    </citation>
    <scope>NUCLEOTIDE SEQUENCE [LARGE SCALE GENOMIC DNA]</scope>
    <source>
        <strain evidence="1">cv. DH55</strain>
    </source>
</reference>
<name>A0ABM0V6V1_CAMSA</name>
<protein>
    <submittedName>
        <fullName evidence="2">Uncharacterized protein LOC104734010</fullName>
    </submittedName>
</protein>
<sequence length="401" mass="45968">MFHGLNTNQRCKSDFLAFKTDISKAYGRVEWLFLEAVLCRLGFDDKWTSWIMWCVSSVSYQVLLNGQPPGSIVSEQSFRQGDPLSSYLVILCPEVLLANIKKAKREEKMIVSSFVRQRRLNVKNVMEIIDHYGKASGQEDNLAKSSILFRKKVPGQVREQQLKTVIRISKEGEMGSYLGIPKNLQASRNKAFSYVRDRLDDRMNGWSDLTFKLTSAISNFWWSSNDKDRGLHWVAWDKLCDEINNGGLGFRALDKFNDVMLAKQYWQLIQFSNSLFARVLQGRYFWNKHPLLAKKPHSPSFDWKIIYSTKDLVMQGARWLVGTGTNISVWRDPWIPDQYPRPANGRDRNITGFQGTQLEPYEVINQAASDKLFWEDAQSPVVVATGTSDPLDLVAPLVPPV</sequence>
<dbReference type="GeneID" id="104734010"/>
<dbReference type="PANTHER" id="PTHR33116:SF86">
    <property type="entry name" value="REVERSE TRANSCRIPTASE DOMAIN-CONTAINING PROTEIN"/>
    <property type="match status" value="1"/>
</dbReference>
<accession>A0ABM0V6V1</accession>
<evidence type="ECO:0000313" key="2">
    <source>
        <dbReference type="RefSeq" id="XP_010451826.1"/>
    </source>
</evidence>
<dbReference type="Proteomes" id="UP000694864">
    <property type="component" value="Chromosome 12"/>
</dbReference>